<dbReference type="HAMAP" id="MF_02126">
    <property type="entry name" value="RF_methyltr_PrmC"/>
    <property type="match status" value="1"/>
</dbReference>
<comment type="catalytic activity">
    <reaction evidence="4 5">
        <text>L-glutaminyl-[peptide chain release factor] + S-adenosyl-L-methionine = N(5)-methyl-L-glutaminyl-[peptide chain release factor] + S-adenosyl-L-homocysteine + H(+)</text>
        <dbReference type="Rhea" id="RHEA:42896"/>
        <dbReference type="Rhea" id="RHEA-COMP:10271"/>
        <dbReference type="Rhea" id="RHEA-COMP:10272"/>
        <dbReference type="ChEBI" id="CHEBI:15378"/>
        <dbReference type="ChEBI" id="CHEBI:30011"/>
        <dbReference type="ChEBI" id="CHEBI:57856"/>
        <dbReference type="ChEBI" id="CHEBI:59789"/>
        <dbReference type="ChEBI" id="CHEBI:61891"/>
        <dbReference type="EC" id="2.1.1.297"/>
    </reaction>
</comment>
<proteinExistence type="inferred from homology"/>
<name>A0A1K2H416_9NEIS</name>
<dbReference type="EC" id="2.1.1.297" evidence="5"/>
<evidence type="ECO:0000256" key="1">
    <source>
        <dbReference type="ARBA" id="ARBA00022603"/>
    </source>
</evidence>
<evidence type="ECO:0000256" key="2">
    <source>
        <dbReference type="ARBA" id="ARBA00022679"/>
    </source>
</evidence>
<reference evidence="8 9" key="1">
    <citation type="submission" date="2016-11" db="EMBL/GenBank/DDBJ databases">
        <authorList>
            <person name="Jaros S."/>
            <person name="Januszkiewicz K."/>
            <person name="Wedrychowicz H."/>
        </authorList>
    </citation>
    <scope>NUCLEOTIDE SEQUENCE [LARGE SCALE GENOMIC DNA]</scope>
    <source>
        <strain evidence="8 9">DSM 18899</strain>
    </source>
</reference>
<feature type="domain" description="Release factor glutamine methyltransferase N-terminal" evidence="7">
    <location>
        <begin position="14"/>
        <end position="71"/>
    </location>
</feature>
<feature type="binding site" evidence="5">
    <location>
        <begin position="181"/>
        <end position="184"/>
    </location>
    <ligand>
        <name>substrate</name>
    </ligand>
</feature>
<dbReference type="Proteomes" id="UP000186513">
    <property type="component" value="Unassembled WGS sequence"/>
</dbReference>
<dbReference type="PROSITE" id="PS00092">
    <property type="entry name" value="N6_MTASE"/>
    <property type="match status" value="1"/>
</dbReference>
<keyword evidence="9" id="KW-1185">Reference proteome</keyword>
<feature type="domain" description="Methyltransferase small" evidence="6">
    <location>
        <begin position="99"/>
        <end position="187"/>
    </location>
</feature>
<dbReference type="GO" id="GO:0032259">
    <property type="term" value="P:methylation"/>
    <property type="evidence" value="ECO:0007669"/>
    <property type="project" value="UniProtKB-KW"/>
</dbReference>
<protein>
    <recommendedName>
        <fullName evidence="5">Release factor glutamine methyltransferase</fullName>
        <shortName evidence="5">RF MTase</shortName>
        <ecNumber evidence="5">2.1.1.297</ecNumber>
    </recommendedName>
    <alternativeName>
        <fullName evidence="5">N5-glutamine methyltransferase PrmC</fullName>
    </alternativeName>
    <alternativeName>
        <fullName evidence="5">Protein-(glutamine-N5) MTase PrmC</fullName>
    </alternativeName>
    <alternativeName>
        <fullName evidence="5">Protein-glutamine N-methyltransferase PrmC</fullName>
    </alternativeName>
</protein>
<dbReference type="RefSeq" id="WP_072426759.1">
    <property type="nucleotide sequence ID" value="NZ_FPKR01000001.1"/>
</dbReference>
<dbReference type="Gene3D" id="3.40.50.150">
    <property type="entry name" value="Vaccinia Virus protein VP39"/>
    <property type="match status" value="1"/>
</dbReference>
<dbReference type="InterPro" id="IPR007848">
    <property type="entry name" value="Small_mtfrase_dom"/>
</dbReference>
<dbReference type="EMBL" id="FPKR01000001">
    <property type="protein sequence ID" value="SFZ70457.1"/>
    <property type="molecule type" value="Genomic_DNA"/>
</dbReference>
<keyword evidence="2 5" id="KW-0808">Transferase</keyword>
<dbReference type="GO" id="GO:0003676">
    <property type="term" value="F:nucleic acid binding"/>
    <property type="evidence" value="ECO:0007669"/>
    <property type="project" value="InterPro"/>
</dbReference>
<organism evidence="8 9">
    <name type="scientific">Chitinimonas taiwanensis DSM 18899</name>
    <dbReference type="NCBI Taxonomy" id="1121279"/>
    <lineage>
        <taxon>Bacteria</taxon>
        <taxon>Pseudomonadati</taxon>
        <taxon>Pseudomonadota</taxon>
        <taxon>Betaproteobacteria</taxon>
        <taxon>Neisseriales</taxon>
        <taxon>Chitinibacteraceae</taxon>
        <taxon>Chitinimonas</taxon>
    </lineage>
</organism>
<dbReference type="SUPFAM" id="SSF53335">
    <property type="entry name" value="S-adenosyl-L-methionine-dependent methyltransferases"/>
    <property type="match status" value="1"/>
</dbReference>
<dbReference type="InterPro" id="IPR019874">
    <property type="entry name" value="RF_methyltr_PrmC"/>
</dbReference>
<evidence type="ECO:0000313" key="8">
    <source>
        <dbReference type="EMBL" id="SFZ70457.1"/>
    </source>
</evidence>
<sequence length="276" mass="30153">MKPTVANLISQSRQHGLPALEARLLLEHASGLSRTRQAAWPETELDAAVAETFRELVRRRLAGEPVAYLIGLREFFSLEFEVSPAVLIPRPETELLVELALERLPLDEPSSALDLGTGSGIIPVSLRKHRPQLAMYALDISETALAVAQRNAERHQTPIRFARSNWYAALGEERFDLIVSNPPYIAAGDPHLVEGDLRFEPAGALSDGADGLLHIRQIIAGAARHLQPGGWLLFEHGYDQAAASRALLQAAGFQQVRSWSDLADIERVSGGRLAAS</sequence>
<dbReference type="PANTHER" id="PTHR18895">
    <property type="entry name" value="HEMK METHYLTRANSFERASE"/>
    <property type="match status" value="1"/>
</dbReference>
<feature type="binding site" evidence="5">
    <location>
        <position position="139"/>
    </location>
    <ligand>
        <name>S-adenosyl-L-methionine</name>
        <dbReference type="ChEBI" id="CHEBI:59789"/>
    </ligand>
</feature>
<feature type="binding site" evidence="5">
    <location>
        <position position="181"/>
    </location>
    <ligand>
        <name>S-adenosyl-L-methionine</name>
        <dbReference type="ChEBI" id="CHEBI:59789"/>
    </ligand>
</feature>
<dbReference type="PANTHER" id="PTHR18895:SF74">
    <property type="entry name" value="MTRF1L RELEASE FACTOR GLUTAMINE METHYLTRANSFERASE"/>
    <property type="match status" value="1"/>
</dbReference>
<keyword evidence="1 5" id="KW-0489">Methyltransferase</keyword>
<dbReference type="InterPro" id="IPR050320">
    <property type="entry name" value="N5-glutamine_MTase"/>
</dbReference>
<comment type="similarity">
    <text evidence="5">Belongs to the protein N5-glutamine methyltransferase family. PrmC subfamily.</text>
</comment>
<evidence type="ECO:0000256" key="4">
    <source>
        <dbReference type="ARBA" id="ARBA00048391"/>
    </source>
</evidence>
<feature type="binding site" evidence="5">
    <location>
        <begin position="116"/>
        <end position="120"/>
    </location>
    <ligand>
        <name>S-adenosyl-L-methionine</name>
        <dbReference type="ChEBI" id="CHEBI:59789"/>
    </ligand>
</feature>
<evidence type="ECO:0000256" key="3">
    <source>
        <dbReference type="ARBA" id="ARBA00022691"/>
    </source>
</evidence>
<dbReference type="CDD" id="cd02440">
    <property type="entry name" value="AdoMet_MTases"/>
    <property type="match status" value="1"/>
</dbReference>
<comment type="function">
    <text evidence="5">Methylates the class 1 translation termination release factors RF1/PrfA and RF2/PrfB on the glutamine residue of the universally conserved GGQ motif.</text>
</comment>
<dbReference type="STRING" id="1121279.SAMN02745887_00212"/>
<evidence type="ECO:0000259" key="7">
    <source>
        <dbReference type="Pfam" id="PF17827"/>
    </source>
</evidence>
<dbReference type="Gene3D" id="1.10.8.10">
    <property type="entry name" value="DNA helicase RuvA subunit, C-terminal domain"/>
    <property type="match status" value="1"/>
</dbReference>
<dbReference type="GO" id="GO:0102559">
    <property type="term" value="F:peptide chain release factor N(5)-glutamine methyltransferase activity"/>
    <property type="evidence" value="ECO:0007669"/>
    <property type="project" value="UniProtKB-EC"/>
</dbReference>
<evidence type="ECO:0000313" key="9">
    <source>
        <dbReference type="Proteomes" id="UP000186513"/>
    </source>
</evidence>
<dbReference type="NCBIfam" id="TIGR03534">
    <property type="entry name" value="RF_mod_PrmC"/>
    <property type="match status" value="1"/>
</dbReference>
<dbReference type="InterPro" id="IPR002052">
    <property type="entry name" value="DNA_methylase_N6_adenine_CS"/>
</dbReference>
<dbReference type="FunFam" id="3.40.50.150:FF:000053">
    <property type="entry name" value="Release factor glutamine methyltransferase"/>
    <property type="match status" value="1"/>
</dbReference>
<evidence type="ECO:0000259" key="6">
    <source>
        <dbReference type="Pfam" id="PF05175"/>
    </source>
</evidence>
<evidence type="ECO:0000256" key="5">
    <source>
        <dbReference type="HAMAP-Rule" id="MF_02126"/>
    </source>
</evidence>
<feature type="binding site" evidence="5">
    <location>
        <position position="166"/>
    </location>
    <ligand>
        <name>S-adenosyl-L-methionine</name>
        <dbReference type="ChEBI" id="CHEBI:59789"/>
    </ligand>
</feature>
<dbReference type="NCBIfam" id="TIGR00536">
    <property type="entry name" value="hemK_fam"/>
    <property type="match status" value="1"/>
</dbReference>
<accession>A0A1K2H416</accession>
<dbReference type="Pfam" id="PF17827">
    <property type="entry name" value="PrmC_N"/>
    <property type="match status" value="1"/>
</dbReference>
<dbReference type="InterPro" id="IPR004556">
    <property type="entry name" value="HemK-like"/>
</dbReference>
<dbReference type="AlphaFoldDB" id="A0A1K2H416"/>
<dbReference type="InterPro" id="IPR029063">
    <property type="entry name" value="SAM-dependent_MTases_sf"/>
</dbReference>
<gene>
    <name evidence="5" type="primary">prmC</name>
    <name evidence="8" type="ORF">SAMN02745887_00212</name>
</gene>
<dbReference type="InterPro" id="IPR040758">
    <property type="entry name" value="PrmC_N"/>
</dbReference>
<dbReference type="Pfam" id="PF05175">
    <property type="entry name" value="MTS"/>
    <property type="match status" value="1"/>
</dbReference>
<keyword evidence="3 5" id="KW-0949">S-adenosyl-L-methionine</keyword>
<dbReference type="OrthoDB" id="9800643at2"/>